<organism evidence="11 12">
    <name type="scientific">Mesorhizobium marinum</name>
    <dbReference type="NCBI Taxonomy" id="3228790"/>
    <lineage>
        <taxon>Bacteria</taxon>
        <taxon>Pseudomonadati</taxon>
        <taxon>Pseudomonadota</taxon>
        <taxon>Alphaproteobacteria</taxon>
        <taxon>Hyphomicrobiales</taxon>
        <taxon>Phyllobacteriaceae</taxon>
        <taxon>Mesorhizobium</taxon>
    </lineage>
</organism>
<comment type="subcellular location">
    <subcellularLocation>
        <location evidence="1 9">Cell inner membrane</location>
        <topology evidence="1 9">Multi-pass membrane protein</topology>
    </subcellularLocation>
</comment>
<dbReference type="Pfam" id="PF04290">
    <property type="entry name" value="DctQ"/>
    <property type="match status" value="1"/>
</dbReference>
<comment type="subunit">
    <text evidence="9">The complex comprises the extracytoplasmic solute receptor protein and the two transmembrane proteins.</text>
</comment>
<accession>A0ABV3R226</accession>
<keyword evidence="4 9" id="KW-0997">Cell inner membrane</keyword>
<evidence type="ECO:0000256" key="6">
    <source>
        <dbReference type="ARBA" id="ARBA00022989"/>
    </source>
</evidence>
<keyword evidence="12" id="KW-1185">Reference proteome</keyword>
<dbReference type="EMBL" id="JBFOCI010000004">
    <property type="protein sequence ID" value="MEW9807085.1"/>
    <property type="molecule type" value="Genomic_DNA"/>
</dbReference>
<reference evidence="11 12" key="1">
    <citation type="submission" date="2024-06" db="EMBL/GenBank/DDBJ databases">
        <authorList>
            <person name="Tuo L."/>
        </authorList>
    </citation>
    <scope>NUCLEOTIDE SEQUENCE [LARGE SCALE GENOMIC DNA]</scope>
    <source>
        <strain evidence="11 12">ZMM04-5</strain>
    </source>
</reference>
<protein>
    <recommendedName>
        <fullName evidence="9">TRAP transporter small permease protein</fullName>
    </recommendedName>
</protein>
<evidence type="ECO:0000256" key="1">
    <source>
        <dbReference type="ARBA" id="ARBA00004429"/>
    </source>
</evidence>
<dbReference type="InterPro" id="IPR007387">
    <property type="entry name" value="TRAP_DctQ"/>
</dbReference>
<feature type="transmembrane region" description="Helical" evidence="9">
    <location>
        <begin position="47"/>
        <end position="69"/>
    </location>
</feature>
<evidence type="ECO:0000256" key="2">
    <source>
        <dbReference type="ARBA" id="ARBA00022448"/>
    </source>
</evidence>
<feature type="transmembrane region" description="Helical" evidence="9">
    <location>
        <begin position="21"/>
        <end position="41"/>
    </location>
</feature>
<comment type="similarity">
    <text evidence="8 9">Belongs to the TRAP transporter small permease family.</text>
</comment>
<evidence type="ECO:0000313" key="11">
    <source>
        <dbReference type="EMBL" id="MEW9807085.1"/>
    </source>
</evidence>
<dbReference type="RefSeq" id="WP_367724246.1">
    <property type="nucleotide sequence ID" value="NZ_JBFOCH010000084.1"/>
</dbReference>
<comment type="function">
    <text evidence="9">Part of the tripartite ATP-independent periplasmic (TRAP) transport system.</text>
</comment>
<evidence type="ECO:0000256" key="8">
    <source>
        <dbReference type="ARBA" id="ARBA00038436"/>
    </source>
</evidence>
<evidence type="ECO:0000259" key="10">
    <source>
        <dbReference type="Pfam" id="PF04290"/>
    </source>
</evidence>
<dbReference type="PANTHER" id="PTHR35011">
    <property type="entry name" value="2,3-DIKETO-L-GULONATE TRAP TRANSPORTER SMALL PERMEASE PROTEIN YIAM"/>
    <property type="match status" value="1"/>
</dbReference>
<evidence type="ECO:0000313" key="12">
    <source>
        <dbReference type="Proteomes" id="UP001556196"/>
    </source>
</evidence>
<feature type="transmembrane region" description="Helical" evidence="9">
    <location>
        <begin position="131"/>
        <end position="149"/>
    </location>
</feature>
<gene>
    <name evidence="11" type="ORF">ABUE31_13920</name>
</gene>
<keyword evidence="3" id="KW-1003">Cell membrane</keyword>
<sequence length="169" mass="19364">MPAAVRAALRWLRARAENVAVGLLAVMFLSFMLQIVSRYVFNSPIGWTLEVCLTMWLWLVFWTSAFCLEDRDHVRFDMLYLMANRRLRRVFALVTAVAIAGGILAALPATLDYITFYKIKKSATLRIRLDIVFSVYAIFAVAVIVQYGLRAWNLLRGRDLDDEADLRPT</sequence>
<evidence type="ECO:0000256" key="7">
    <source>
        <dbReference type="ARBA" id="ARBA00023136"/>
    </source>
</evidence>
<evidence type="ECO:0000256" key="3">
    <source>
        <dbReference type="ARBA" id="ARBA00022475"/>
    </source>
</evidence>
<feature type="domain" description="Tripartite ATP-independent periplasmic transporters DctQ component" evidence="10">
    <location>
        <begin position="27"/>
        <end position="156"/>
    </location>
</feature>
<dbReference type="Proteomes" id="UP001556196">
    <property type="component" value="Unassembled WGS sequence"/>
</dbReference>
<name>A0ABV3R226_9HYPH</name>
<keyword evidence="2 9" id="KW-0813">Transport</keyword>
<keyword evidence="6 9" id="KW-1133">Transmembrane helix</keyword>
<dbReference type="InterPro" id="IPR055348">
    <property type="entry name" value="DctQ"/>
</dbReference>
<keyword evidence="7 9" id="KW-0472">Membrane</keyword>
<evidence type="ECO:0000256" key="9">
    <source>
        <dbReference type="RuleBase" id="RU369079"/>
    </source>
</evidence>
<comment type="caution">
    <text evidence="11">The sequence shown here is derived from an EMBL/GenBank/DDBJ whole genome shotgun (WGS) entry which is preliminary data.</text>
</comment>
<dbReference type="PANTHER" id="PTHR35011:SF2">
    <property type="entry name" value="2,3-DIKETO-L-GULONATE TRAP TRANSPORTER SMALL PERMEASE PROTEIN YIAM"/>
    <property type="match status" value="1"/>
</dbReference>
<keyword evidence="5 9" id="KW-0812">Transmembrane</keyword>
<proteinExistence type="inferred from homology"/>
<evidence type="ECO:0000256" key="4">
    <source>
        <dbReference type="ARBA" id="ARBA00022519"/>
    </source>
</evidence>
<evidence type="ECO:0000256" key="5">
    <source>
        <dbReference type="ARBA" id="ARBA00022692"/>
    </source>
</evidence>
<feature type="transmembrane region" description="Helical" evidence="9">
    <location>
        <begin position="90"/>
        <end position="111"/>
    </location>
</feature>